<dbReference type="PANTHER" id="PTHR33389">
    <property type="entry name" value="FAMILY PROTEIN, PUTATIVE (DUF2921)-RELATED"/>
    <property type="match status" value="1"/>
</dbReference>
<protein>
    <recommendedName>
        <fullName evidence="1">DUF2921 domain-containing protein</fullName>
    </recommendedName>
</protein>
<name>A5AQ40_VITVI</name>
<dbReference type="AlphaFoldDB" id="A5AQ40"/>
<gene>
    <name evidence="2" type="ORF">VITISV_026244</name>
</gene>
<organism evidence="2">
    <name type="scientific">Vitis vinifera</name>
    <name type="common">Grape</name>
    <dbReference type="NCBI Taxonomy" id="29760"/>
    <lineage>
        <taxon>Eukaryota</taxon>
        <taxon>Viridiplantae</taxon>
        <taxon>Streptophyta</taxon>
        <taxon>Embryophyta</taxon>
        <taxon>Tracheophyta</taxon>
        <taxon>Spermatophyta</taxon>
        <taxon>Magnoliopsida</taxon>
        <taxon>eudicotyledons</taxon>
        <taxon>Gunneridae</taxon>
        <taxon>Pentapetalae</taxon>
        <taxon>rosids</taxon>
        <taxon>Vitales</taxon>
        <taxon>Vitaceae</taxon>
        <taxon>Viteae</taxon>
        <taxon>Vitis</taxon>
    </lineage>
</organism>
<dbReference type="InterPro" id="IPR057425">
    <property type="entry name" value="DUF2921_N"/>
</dbReference>
<feature type="domain" description="DUF2921" evidence="1">
    <location>
        <begin position="147"/>
        <end position="304"/>
    </location>
</feature>
<sequence length="367" mass="40999">MQSIGSSSFLMPKSRVCVRARINSLGNEHTGISLTGDCSDSESINHGFRFGGPLRLLSLMGFGHQILGSCAWLDRVQVTRNKNSSIVYSLVRSTLESVDTEDSFTYFKPVSILGISQMRYEYTLIEKEIGSGFLNEYSSDKDASLSLDVGERLGLCSFGRLVGGFHLEYESDCDIVNCSPLGGGTPRFSPKFMSFDQVECQDDGKVHMLLWFSNSSSHLFRTFIVDTTLVSEGAWQKKKKNQLYVVACRILNVTNSLADAFVGDCLIKLNLRFPATMSIKNRSTIVGQIWSNRTMNDSGYFGKIVFQDIGNVQIDLPGLKYEYIETDRISKACAKKKRVKHKGKVYPNGHSLDMRFDISVKKAREIG</sequence>
<dbReference type="Pfam" id="PF25333">
    <property type="entry name" value="DUF2921_N"/>
    <property type="match status" value="1"/>
</dbReference>
<proteinExistence type="predicted"/>
<reference evidence="2" key="1">
    <citation type="journal article" date="2007" name="PLoS ONE">
        <title>The first genome sequence of an elite grapevine cultivar (Pinot noir Vitis vinifera L.): coping with a highly heterozygous genome.</title>
        <authorList>
            <person name="Velasco R."/>
            <person name="Zharkikh A."/>
            <person name="Troggio M."/>
            <person name="Cartwright D.A."/>
            <person name="Cestaro A."/>
            <person name="Pruss D."/>
            <person name="Pindo M."/>
            <person name="FitzGerald L.M."/>
            <person name="Vezzulli S."/>
            <person name="Reid J."/>
            <person name="Malacarne G."/>
            <person name="Iliev D."/>
            <person name="Coppola G."/>
            <person name="Wardell B."/>
            <person name="Micheletti D."/>
            <person name="Macalma T."/>
            <person name="Facci M."/>
            <person name="Mitchell J.T."/>
            <person name="Perazzolli M."/>
            <person name="Eldredge G."/>
            <person name="Gatto P."/>
            <person name="Oyzerski R."/>
            <person name="Moretto M."/>
            <person name="Gutin N."/>
            <person name="Stefanini M."/>
            <person name="Chen Y."/>
            <person name="Segala C."/>
            <person name="Davenport C."/>
            <person name="Dematte L."/>
            <person name="Mraz A."/>
            <person name="Battilana J."/>
            <person name="Stormo K."/>
            <person name="Costa F."/>
            <person name="Tao Q."/>
            <person name="Si-Ammour A."/>
            <person name="Harkins T."/>
            <person name="Lackey A."/>
            <person name="Perbost C."/>
            <person name="Taillon B."/>
            <person name="Stella A."/>
            <person name="Solovyev V."/>
            <person name="Fawcett J.A."/>
            <person name="Sterck L."/>
            <person name="Vandepoele K."/>
            <person name="Grando S.M."/>
            <person name="Toppo S."/>
            <person name="Moser C."/>
            <person name="Lanchbury J."/>
            <person name="Bogden R."/>
            <person name="Skolnick M."/>
            <person name="Sgaramella V."/>
            <person name="Bhatnagar S.K."/>
            <person name="Fontana P."/>
            <person name="Gutin A."/>
            <person name="Van de Peer Y."/>
            <person name="Salamini F."/>
            <person name="Viola R."/>
        </authorList>
    </citation>
    <scope>NUCLEOTIDE SEQUENCE</scope>
</reference>
<evidence type="ECO:0000313" key="2">
    <source>
        <dbReference type="EMBL" id="CAN80297.1"/>
    </source>
</evidence>
<evidence type="ECO:0000259" key="1">
    <source>
        <dbReference type="Pfam" id="PF25333"/>
    </source>
</evidence>
<accession>A5AQ40</accession>
<dbReference type="ExpressionAtlas" id="A5AQ40">
    <property type="expression patterns" value="baseline"/>
</dbReference>
<dbReference type="EMBL" id="AM431943">
    <property type="protein sequence ID" value="CAN80297.1"/>
    <property type="molecule type" value="Genomic_DNA"/>
</dbReference>
<dbReference type="PANTHER" id="PTHR33389:SF22">
    <property type="entry name" value="FAMILY PROTEIN, PUTATIVE (DUF2921)-RELATED"/>
    <property type="match status" value="1"/>
</dbReference>